<keyword evidence="3" id="KW-0645">Protease</keyword>
<dbReference type="PANTHER" id="PTHR35797">
    <property type="entry name" value="PROTEASE-RELATED"/>
    <property type="match status" value="1"/>
</dbReference>
<proteinExistence type="predicted"/>
<gene>
    <name evidence="3" type="ORF">SAMN04489764_2104</name>
</gene>
<dbReference type="STRING" id="35622.SAMN04489764_2104"/>
<feature type="transmembrane region" description="Helical" evidence="1">
    <location>
        <begin position="47"/>
        <end position="67"/>
    </location>
</feature>
<dbReference type="AlphaFoldDB" id="A0A1H1DPG1"/>
<dbReference type="Pfam" id="PF02517">
    <property type="entry name" value="Rce1-like"/>
    <property type="match status" value="1"/>
</dbReference>
<evidence type="ECO:0000313" key="3">
    <source>
        <dbReference type="EMBL" id="SDQ78395.1"/>
    </source>
</evidence>
<keyword evidence="1" id="KW-0812">Transmembrane</keyword>
<keyword evidence="1" id="KW-1133">Transmembrane helix</keyword>
<name>A0A1H1DPG1_9ACTN</name>
<dbReference type="GO" id="GO:0006508">
    <property type="term" value="P:proteolysis"/>
    <property type="evidence" value="ECO:0007669"/>
    <property type="project" value="UniProtKB-KW"/>
</dbReference>
<dbReference type="Proteomes" id="UP000217103">
    <property type="component" value="Unassembled WGS sequence"/>
</dbReference>
<feature type="transmembrane region" description="Helical" evidence="1">
    <location>
        <begin position="240"/>
        <end position="259"/>
    </location>
</feature>
<dbReference type="InterPro" id="IPR042150">
    <property type="entry name" value="MmRce1-like"/>
</dbReference>
<dbReference type="RefSeq" id="WP_093258863.1">
    <property type="nucleotide sequence ID" value="NZ_FNKK01000002.1"/>
</dbReference>
<feature type="domain" description="CAAX prenyl protease 2/Lysostaphin resistance protein A-like" evidence="2">
    <location>
        <begin position="124"/>
        <end position="225"/>
    </location>
</feature>
<organism evidence="3 4">
    <name type="scientific">Thermostaphylospora chromogena</name>
    <dbReference type="NCBI Taxonomy" id="35622"/>
    <lineage>
        <taxon>Bacteria</taxon>
        <taxon>Bacillati</taxon>
        <taxon>Actinomycetota</taxon>
        <taxon>Actinomycetes</taxon>
        <taxon>Streptosporangiales</taxon>
        <taxon>Thermomonosporaceae</taxon>
        <taxon>Thermostaphylospora</taxon>
    </lineage>
</organism>
<dbReference type="InterPro" id="IPR003675">
    <property type="entry name" value="Rce1/LyrA-like_dom"/>
</dbReference>
<keyword evidence="1" id="KW-0472">Membrane</keyword>
<protein>
    <submittedName>
        <fullName evidence="3">CAAX protease self-immunity</fullName>
    </submittedName>
</protein>
<accession>A0A1H1DPG1</accession>
<keyword evidence="4" id="KW-1185">Reference proteome</keyword>
<dbReference type="OrthoDB" id="3693644at2"/>
<dbReference type="EMBL" id="FNKK01000002">
    <property type="protein sequence ID" value="SDQ78395.1"/>
    <property type="molecule type" value="Genomic_DNA"/>
</dbReference>
<reference evidence="3 4" key="1">
    <citation type="submission" date="2016-10" db="EMBL/GenBank/DDBJ databases">
        <authorList>
            <person name="de Groot N.N."/>
        </authorList>
    </citation>
    <scope>NUCLEOTIDE SEQUENCE [LARGE SCALE GENOMIC DNA]</scope>
    <source>
        <strain evidence="3 4">DSM 43794</strain>
    </source>
</reference>
<feature type="transmembrane region" description="Helical" evidence="1">
    <location>
        <begin position="12"/>
        <end position="35"/>
    </location>
</feature>
<dbReference type="PANTHER" id="PTHR35797:SF1">
    <property type="entry name" value="PROTEASE"/>
    <property type="match status" value="1"/>
</dbReference>
<feature type="transmembrane region" description="Helical" evidence="1">
    <location>
        <begin position="158"/>
        <end position="182"/>
    </location>
</feature>
<evidence type="ECO:0000259" key="2">
    <source>
        <dbReference type="Pfam" id="PF02517"/>
    </source>
</evidence>
<dbReference type="GO" id="GO:0080120">
    <property type="term" value="P:CAAX-box protein maturation"/>
    <property type="evidence" value="ECO:0007669"/>
    <property type="project" value="UniProtKB-ARBA"/>
</dbReference>
<evidence type="ECO:0000313" key="4">
    <source>
        <dbReference type="Proteomes" id="UP000217103"/>
    </source>
</evidence>
<keyword evidence="3" id="KW-0378">Hydrolase</keyword>
<sequence length="281" mass="29742">MKRDGTRADIRGLLWFYVVATAITWLCYVPIVLAARNGAPLRTDVHGLLGLVAVLAPSLTACVLAGVRGGRRELRRLLGMALRLRFRARWYLLVLTVPFAVPLAAVALDALLSGTAPAAWLVAPTAQTLATFWIAAIGEDLGWRGYALSRALDRWGPVTASLIHGPVWALWHLPMFFIPGTAQADQTFAMFAVQVTGATMIFTRIFIGTGGSVAAMMLMHATANLAFNTVPVFATEGGDASRALLVSLLYLAAGIAALATPPRRSAQTEAAPAAAVGAGRP</sequence>
<evidence type="ECO:0000256" key="1">
    <source>
        <dbReference type="SAM" id="Phobius"/>
    </source>
</evidence>
<feature type="transmembrane region" description="Helical" evidence="1">
    <location>
        <begin position="88"/>
        <end position="112"/>
    </location>
</feature>
<dbReference type="GO" id="GO:0004175">
    <property type="term" value="F:endopeptidase activity"/>
    <property type="evidence" value="ECO:0007669"/>
    <property type="project" value="UniProtKB-ARBA"/>
</dbReference>